<dbReference type="GO" id="GO:0005634">
    <property type="term" value="C:nucleus"/>
    <property type="evidence" value="ECO:0007669"/>
    <property type="project" value="TreeGrafter"/>
</dbReference>
<dbReference type="CDD" id="cd07829">
    <property type="entry name" value="STKc_CDK_like"/>
    <property type="match status" value="1"/>
</dbReference>
<reference evidence="13" key="1">
    <citation type="submission" date="2014-01" db="EMBL/GenBank/DDBJ databases">
        <authorList>
            <person name="Aslett M."/>
        </authorList>
    </citation>
    <scope>NUCLEOTIDE SEQUENCE</scope>
</reference>
<dbReference type="GO" id="GO:0010389">
    <property type="term" value="P:regulation of G2/M transition of mitotic cell cycle"/>
    <property type="evidence" value="ECO:0007669"/>
    <property type="project" value="TreeGrafter"/>
</dbReference>
<evidence type="ECO:0000256" key="2">
    <source>
        <dbReference type="ARBA" id="ARBA00012425"/>
    </source>
</evidence>
<dbReference type="GO" id="GO:0005737">
    <property type="term" value="C:cytoplasm"/>
    <property type="evidence" value="ECO:0007669"/>
    <property type="project" value="TreeGrafter"/>
</dbReference>
<name>A0A077ZEM7_TRITR</name>
<keyword evidence="3 11" id="KW-0723">Serine/threonine-protein kinase</keyword>
<accession>A0A077ZEM7</accession>
<dbReference type="Gene3D" id="3.30.200.20">
    <property type="entry name" value="Phosphorylase Kinase, domain 1"/>
    <property type="match status" value="1"/>
</dbReference>
<evidence type="ECO:0000313" key="13">
    <source>
        <dbReference type="EMBL" id="CDW57115.1"/>
    </source>
</evidence>
<evidence type="ECO:0000256" key="9">
    <source>
        <dbReference type="ARBA" id="ARBA00048367"/>
    </source>
</evidence>
<dbReference type="GO" id="GO:0030332">
    <property type="term" value="F:cyclin binding"/>
    <property type="evidence" value="ECO:0007669"/>
    <property type="project" value="TreeGrafter"/>
</dbReference>
<dbReference type="PANTHER" id="PTHR24056:SF254">
    <property type="entry name" value="CYCLIN-DEPENDENT KINASE 2"/>
    <property type="match status" value="1"/>
</dbReference>
<dbReference type="PROSITE" id="PS00108">
    <property type="entry name" value="PROTEIN_KINASE_ST"/>
    <property type="match status" value="1"/>
</dbReference>
<dbReference type="Proteomes" id="UP000030665">
    <property type="component" value="Unassembled WGS sequence"/>
</dbReference>
<dbReference type="InterPro" id="IPR000719">
    <property type="entry name" value="Prot_kinase_dom"/>
</dbReference>
<dbReference type="EC" id="2.7.11.22" evidence="2"/>
<dbReference type="Gene3D" id="1.10.510.10">
    <property type="entry name" value="Transferase(Phosphotransferase) domain 1"/>
    <property type="match status" value="1"/>
</dbReference>
<dbReference type="EMBL" id="HG806121">
    <property type="protein sequence ID" value="CDW57115.1"/>
    <property type="molecule type" value="Genomic_DNA"/>
</dbReference>
<evidence type="ECO:0000256" key="8">
    <source>
        <dbReference type="ARBA" id="ARBA00047811"/>
    </source>
</evidence>
<feature type="domain" description="Protein kinase" evidence="12">
    <location>
        <begin position="28"/>
        <end position="344"/>
    </location>
</feature>
<evidence type="ECO:0000256" key="11">
    <source>
        <dbReference type="RuleBase" id="RU000304"/>
    </source>
</evidence>
<evidence type="ECO:0000256" key="7">
    <source>
        <dbReference type="ARBA" id="ARBA00022840"/>
    </source>
</evidence>
<evidence type="ECO:0000259" key="12">
    <source>
        <dbReference type="PROSITE" id="PS50011"/>
    </source>
</evidence>
<dbReference type="InterPro" id="IPR011009">
    <property type="entry name" value="Kinase-like_dom_sf"/>
</dbReference>
<dbReference type="PANTHER" id="PTHR24056">
    <property type="entry name" value="CELL DIVISION PROTEIN KINASE"/>
    <property type="match status" value="1"/>
</dbReference>
<dbReference type="SUPFAM" id="SSF56112">
    <property type="entry name" value="Protein kinase-like (PK-like)"/>
    <property type="match status" value="1"/>
</dbReference>
<gene>
    <name evidence="13" type="ORF">TTRE_0000540201</name>
</gene>
<dbReference type="InterPro" id="IPR017441">
    <property type="entry name" value="Protein_kinase_ATP_BS"/>
</dbReference>
<protein>
    <recommendedName>
        <fullName evidence="2">cyclin-dependent kinase</fullName>
        <ecNumber evidence="2">2.7.11.22</ecNumber>
    </recommendedName>
</protein>
<evidence type="ECO:0000256" key="5">
    <source>
        <dbReference type="ARBA" id="ARBA00022741"/>
    </source>
</evidence>
<dbReference type="STRING" id="36087.A0A077ZEM7"/>
<keyword evidence="4" id="KW-0808">Transferase</keyword>
<dbReference type="GO" id="GO:0000082">
    <property type="term" value="P:G1/S transition of mitotic cell cycle"/>
    <property type="evidence" value="ECO:0007669"/>
    <property type="project" value="TreeGrafter"/>
</dbReference>
<feature type="binding site" evidence="10">
    <location>
        <position position="57"/>
    </location>
    <ligand>
        <name>ATP</name>
        <dbReference type="ChEBI" id="CHEBI:30616"/>
    </ligand>
</feature>
<dbReference type="PROSITE" id="PS00107">
    <property type="entry name" value="PROTEIN_KINASE_ATP"/>
    <property type="match status" value="1"/>
</dbReference>
<dbReference type="OrthoDB" id="10294333at2759"/>
<evidence type="ECO:0000256" key="4">
    <source>
        <dbReference type="ARBA" id="ARBA00022679"/>
    </source>
</evidence>
<dbReference type="GO" id="GO:0005524">
    <property type="term" value="F:ATP binding"/>
    <property type="evidence" value="ECO:0007669"/>
    <property type="project" value="UniProtKB-UniRule"/>
</dbReference>
<comment type="similarity">
    <text evidence="1">Belongs to the protein kinase superfamily. CMGC Ser/Thr protein kinase family. CDC2/CDKX subfamily.</text>
</comment>
<evidence type="ECO:0000256" key="3">
    <source>
        <dbReference type="ARBA" id="ARBA00022527"/>
    </source>
</evidence>
<dbReference type="InterPro" id="IPR050108">
    <property type="entry name" value="CDK"/>
</dbReference>
<evidence type="ECO:0000313" key="14">
    <source>
        <dbReference type="Proteomes" id="UP000030665"/>
    </source>
</evidence>
<dbReference type="GO" id="GO:0010468">
    <property type="term" value="P:regulation of gene expression"/>
    <property type="evidence" value="ECO:0007669"/>
    <property type="project" value="TreeGrafter"/>
</dbReference>
<dbReference type="Pfam" id="PF00069">
    <property type="entry name" value="Pkinase"/>
    <property type="match status" value="1"/>
</dbReference>
<dbReference type="AlphaFoldDB" id="A0A077ZEM7"/>
<proteinExistence type="inferred from homology"/>
<dbReference type="FunFam" id="1.10.510.10:FF:000611">
    <property type="entry name" value="CMGC family protein kinase"/>
    <property type="match status" value="1"/>
</dbReference>
<dbReference type="InterPro" id="IPR008271">
    <property type="entry name" value="Ser/Thr_kinase_AS"/>
</dbReference>
<dbReference type="GO" id="GO:0007165">
    <property type="term" value="P:signal transduction"/>
    <property type="evidence" value="ECO:0007669"/>
    <property type="project" value="TreeGrafter"/>
</dbReference>
<dbReference type="PROSITE" id="PS50011">
    <property type="entry name" value="PROTEIN_KINASE_DOM"/>
    <property type="match status" value="1"/>
</dbReference>
<keyword evidence="6 13" id="KW-0418">Kinase</keyword>
<dbReference type="FunFam" id="3.30.200.20:FF:000927">
    <property type="entry name" value="Cyclin-dependent kinase 2"/>
    <property type="match status" value="1"/>
</dbReference>
<dbReference type="GO" id="GO:0000307">
    <property type="term" value="C:cyclin-dependent protein kinase holoenzyme complex"/>
    <property type="evidence" value="ECO:0007669"/>
    <property type="project" value="TreeGrafter"/>
</dbReference>
<evidence type="ECO:0000256" key="10">
    <source>
        <dbReference type="PROSITE-ProRule" id="PRU10141"/>
    </source>
</evidence>
<sequence length="365" mass="41794">MVSLVNSYNKNNNPSLQRIESTERLEDYKKLCKIGEGTYGAVYKAVHQTTGEIVALKKFRLDEQGEGVPNTCLREISTLRRLNHPNIIRLVHLFGHGNYLAFCSLLQVFHTSRRFFLVVELMDYDLKALIASVHGEKFHPQLVKVSLIFKSCTLKCAIPFIPNIMWQLTQAIAFCHLNQIWHRDIKPQNLLIDRTGRVKLADFGLARFTKIQCEKYSSKVVTLWYRAPELLLGEKRYTSYVDIWSMGCVFFEMVTLNPLFPGTSEIDQLFSMFRLLGTPDDSVWPGISRLAVYSSQFPKWKAKRRLSLVSSAMPENGADLLLKMIAYCPETRIKAKSALSHVYFRDIDVANVAKFMPSSKDIEAP</sequence>
<keyword evidence="14" id="KW-1185">Reference proteome</keyword>
<dbReference type="SMART" id="SM00220">
    <property type="entry name" value="S_TKc"/>
    <property type="match status" value="1"/>
</dbReference>
<keyword evidence="5 10" id="KW-0547">Nucleotide-binding</keyword>
<evidence type="ECO:0000256" key="6">
    <source>
        <dbReference type="ARBA" id="ARBA00022777"/>
    </source>
</evidence>
<evidence type="ECO:0000256" key="1">
    <source>
        <dbReference type="ARBA" id="ARBA00006485"/>
    </source>
</evidence>
<comment type="catalytic activity">
    <reaction evidence="9">
        <text>L-seryl-[protein] + ATP = O-phospho-L-seryl-[protein] + ADP + H(+)</text>
        <dbReference type="Rhea" id="RHEA:17989"/>
        <dbReference type="Rhea" id="RHEA-COMP:9863"/>
        <dbReference type="Rhea" id="RHEA-COMP:11604"/>
        <dbReference type="ChEBI" id="CHEBI:15378"/>
        <dbReference type="ChEBI" id="CHEBI:29999"/>
        <dbReference type="ChEBI" id="CHEBI:30616"/>
        <dbReference type="ChEBI" id="CHEBI:83421"/>
        <dbReference type="ChEBI" id="CHEBI:456216"/>
        <dbReference type="EC" id="2.7.11.22"/>
    </reaction>
</comment>
<organism evidence="13 14">
    <name type="scientific">Trichuris trichiura</name>
    <name type="common">Whipworm</name>
    <name type="synonym">Trichocephalus trichiurus</name>
    <dbReference type="NCBI Taxonomy" id="36087"/>
    <lineage>
        <taxon>Eukaryota</taxon>
        <taxon>Metazoa</taxon>
        <taxon>Ecdysozoa</taxon>
        <taxon>Nematoda</taxon>
        <taxon>Enoplea</taxon>
        <taxon>Dorylaimia</taxon>
        <taxon>Trichinellida</taxon>
        <taxon>Trichuridae</taxon>
        <taxon>Trichuris</taxon>
    </lineage>
</organism>
<dbReference type="GO" id="GO:0004693">
    <property type="term" value="F:cyclin-dependent protein serine/threonine kinase activity"/>
    <property type="evidence" value="ECO:0007669"/>
    <property type="project" value="UniProtKB-EC"/>
</dbReference>
<comment type="catalytic activity">
    <reaction evidence="8">
        <text>L-threonyl-[protein] + ATP = O-phospho-L-threonyl-[protein] + ADP + H(+)</text>
        <dbReference type="Rhea" id="RHEA:46608"/>
        <dbReference type="Rhea" id="RHEA-COMP:11060"/>
        <dbReference type="Rhea" id="RHEA-COMP:11605"/>
        <dbReference type="ChEBI" id="CHEBI:15378"/>
        <dbReference type="ChEBI" id="CHEBI:30013"/>
        <dbReference type="ChEBI" id="CHEBI:30616"/>
        <dbReference type="ChEBI" id="CHEBI:61977"/>
        <dbReference type="ChEBI" id="CHEBI:456216"/>
        <dbReference type="EC" id="2.7.11.22"/>
    </reaction>
</comment>
<reference evidence="13" key="2">
    <citation type="submission" date="2014-03" db="EMBL/GenBank/DDBJ databases">
        <title>The whipworm genome and dual-species transcriptomics of an intimate host-pathogen interaction.</title>
        <authorList>
            <person name="Foth B.J."/>
            <person name="Tsai I.J."/>
            <person name="Reid A.J."/>
            <person name="Bancroft A.J."/>
            <person name="Nichol S."/>
            <person name="Tracey A."/>
            <person name="Holroyd N."/>
            <person name="Cotton J.A."/>
            <person name="Stanley E.J."/>
            <person name="Zarowiecki M."/>
            <person name="Liu J.Z."/>
            <person name="Huckvale T."/>
            <person name="Cooper P.J."/>
            <person name="Grencis R.K."/>
            <person name="Berriman M."/>
        </authorList>
    </citation>
    <scope>NUCLEOTIDE SEQUENCE [LARGE SCALE GENOMIC DNA]</scope>
</reference>
<keyword evidence="7 10" id="KW-0067">ATP-binding</keyword>